<accession>A0A8X6U4K9</accession>
<feature type="region of interest" description="Disordered" evidence="1">
    <location>
        <begin position="93"/>
        <end position="165"/>
    </location>
</feature>
<comment type="caution">
    <text evidence="2">The sequence shown here is derived from an EMBL/GenBank/DDBJ whole genome shotgun (WGS) entry which is preliminary data.</text>
</comment>
<protein>
    <submittedName>
        <fullName evidence="2">Uncharacterized protein</fullName>
    </submittedName>
</protein>
<dbReference type="EMBL" id="BMAW01117284">
    <property type="protein sequence ID" value="GFT74371.1"/>
    <property type="molecule type" value="Genomic_DNA"/>
</dbReference>
<feature type="compositionally biased region" description="Basic residues" evidence="1">
    <location>
        <begin position="155"/>
        <end position="165"/>
    </location>
</feature>
<keyword evidence="3" id="KW-1185">Reference proteome</keyword>
<reference evidence="2" key="1">
    <citation type="submission" date="2020-08" db="EMBL/GenBank/DDBJ databases">
        <title>Multicomponent nature underlies the extraordinary mechanical properties of spider dragline silk.</title>
        <authorList>
            <person name="Kono N."/>
            <person name="Nakamura H."/>
            <person name="Mori M."/>
            <person name="Yoshida Y."/>
            <person name="Ohtoshi R."/>
            <person name="Malay A.D."/>
            <person name="Moran D.A.P."/>
            <person name="Tomita M."/>
            <person name="Numata K."/>
            <person name="Arakawa K."/>
        </authorList>
    </citation>
    <scope>NUCLEOTIDE SEQUENCE</scope>
</reference>
<feature type="compositionally biased region" description="Basic and acidic residues" evidence="1">
    <location>
        <begin position="98"/>
        <end position="110"/>
    </location>
</feature>
<evidence type="ECO:0000313" key="3">
    <source>
        <dbReference type="Proteomes" id="UP000887013"/>
    </source>
</evidence>
<evidence type="ECO:0000313" key="2">
    <source>
        <dbReference type="EMBL" id="GFT74371.1"/>
    </source>
</evidence>
<organism evidence="2 3">
    <name type="scientific">Nephila pilipes</name>
    <name type="common">Giant wood spider</name>
    <name type="synonym">Nephila maculata</name>
    <dbReference type="NCBI Taxonomy" id="299642"/>
    <lineage>
        <taxon>Eukaryota</taxon>
        <taxon>Metazoa</taxon>
        <taxon>Ecdysozoa</taxon>
        <taxon>Arthropoda</taxon>
        <taxon>Chelicerata</taxon>
        <taxon>Arachnida</taxon>
        <taxon>Araneae</taxon>
        <taxon>Araneomorphae</taxon>
        <taxon>Entelegynae</taxon>
        <taxon>Araneoidea</taxon>
        <taxon>Nephilidae</taxon>
        <taxon>Nephila</taxon>
    </lineage>
</organism>
<feature type="compositionally biased region" description="Basic and acidic residues" evidence="1">
    <location>
        <begin position="133"/>
        <end position="150"/>
    </location>
</feature>
<evidence type="ECO:0000256" key="1">
    <source>
        <dbReference type="SAM" id="MobiDB-lite"/>
    </source>
</evidence>
<dbReference type="OrthoDB" id="10467963at2759"/>
<dbReference type="Proteomes" id="UP000887013">
    <property type="component" value="Unassembled WGS sequence"/>
</dbReference>
<dbReference type="AlphaFoldDB" id="A0A8X6U4K9"/>
<proteinExistence type="predicted"/>
<name>A0A8X6U4K9_NEPPI</name>
<gene>
    <name evidence="2" type="ORF">NPIL_544221</name>
</gene>
<sequence>MNRREHCLLPGEVIFIRRRMQCHLVQAECEFPNRNSNWDHIFKAAETTFQCASRHTLQNNRHHMEEKKSLCSMEILSFPCRETRIARVQYTSQYSSRNDLHGEKEKKTTDRMYPPAQGRGKKGETGTIEYCEETPRMKNYAHREKRDKTVVNKQSTKKRAGVKVS</sequence>